<dbReference type="CDD" id="cd00082">
    <property type="entry name" value="HisKA"/>
    <property type="match status" value="1"/>
</dbReference>
<evidence type="ECO:0000256" key="8">
    <source>
        <dbReference type="ARBA" id="ARBA00022741"/>
    </source>
</evidence>
<dbReference type="CDD" id="cd00075">
    <property type="entry name" value="HATPase"/>
    <property type="match status" value="1"/>
</dbReference>
<feature type="domain" description="Histidine kinase" evidence="15">
    <location>
        <begin position="247"/>
        <end position="461"/>
    </location>
</feature>
<keyword evidence="8 14" id="KW-0547">Nucleotide-binding</keyword>
<dbReference type="GO" id="GO:0005886">
    <property type="term" value="C:plasma membrane"/>
    <property type="evidence" value="ECO:0007669"/>
    <property type="project" value="UniProtKB-SubCell"/>
</dbReference>
<keyword evidence="12 14" id="KW-0902">Two-component regulatory system</keyword>
<dbReference type="PROSITE" id="PS50885">
    <property type="entry name" value="HAMP"/>
    <property type="match status" value="1"/>
</dbReference>
<dbReference type="InterPro" id="IPR036890">
    <property type="entry name" value="HATPase_C_sf"/>
</dbReference>
<dbReference type="InterPro" id="IPR050428">
    <property type="entry name" value="TCS_sensor_his_kinase"/>
</dbReference>
<dbReference type="InterPro" id="IPR004358">
    <property type="entry name" value="Sig_transdc_His_kin-like_C"/>
</dbReference>
<dbReference type="PROSITE" id="PS50109">
    <property type="entry name" value="HIS_KIN"/>
    <property type="match status" value="1"/>
</dbReference>
<evidence type="ECO:0000256" key="14">
    <source>
        <dbReference type="RuleBase" id="RU364088"/>
    </source>
</evidence>
<evidence type="ECO:0000259" key="16">
    <source>
        <dbReference type="PROSITE" id="PS50885"/>
    </source>
</evidence>
<dbReference type="SUPFAM" id="SSF47384">
    <property type="entry name" value="Homodimeric domain of signal transducing histidine kinase"/>
    <property type="match status" value="1"/>
</dbReference>
<dbReference type="SMART" id="SM00304">
    <property type="entry name" value="HAMP"/>
    <property type="match status" value="1"/>
</dbReference>
<dbReference type="EMBL" id="OGTP01000003">
    <property type="protein sequence ID" value="SPB14120.1"/>
    <property type="molecule type" value="Genomic_DNA"/>
</dbReference>
<keyword evidence="4 14" id="KW-0997">Cell inner membrane</keyword>
<dbReference type="NCBIfam" id="TIGR01386">
    <property type="entry name" value="cztS_silS_copS"/>
    <property type="match status" value="1"/>
</dbReference>
<proteinExistence type="predicted"/>
<evidence type="ECO:0000313" key="18">
    <source>
        <dbReference type="Proteomes" id="UP000238169"/>
    </source>
</evidence>
<reference evidence="18" key="1">
    <citation type="submission" date="2018-01" db="EMBL/GenBank/DDBJ databases">
        <authorList>
            <person name="Peeters C."/>
        </authorList>
    </citation>
    <scope>NUCLEOTIDE SEQUENCE [LARGE SCALE GENOMIC DNA]</scope>
</reference>
<keyword evidence="9 14" id="KW-0418">Kinase</keyword>
<dbReference type="Pfam" id="PF00512">
    <property type="entry name" value="HisKA"/>
    <property type="match status" value="1"/>
</dbReference>
<dbReference type="OrthoDB" id="9786919at2"/>
<dbReference type="GO" id="GO:0000155">
    <property type="term" value="F:phosphorelay sensor kinase activity"/>
    <property type="evidence" value="ECO:0007669"/>
    <property type="project" value="InterPro"/>
</dbReference>
<evidence type="ECO:0000256" key="7">
    <source>
        <dbReference type="ARBA" id="ARBA00022692"/>
    </source>
</evidence>
<dbReference type="PANTHER" id="PTHR45436">
    <property type="entry name" value="SENSOR HISTIDINE KINASE YKOH"/>
    <property type="match status" value="1"/>
</dbReference>
<evidence type="ECO:0000259" key="15">
    <source>
        <dbReference type="PROSITE" id="PS50109"/>
    </source>
</evidence>
<evidence type="ECO:0000256" key="13">
    <source>
        <dbReference type="ARBA" id="ARBA00023136"/>
    </source>
</evidence>
<evidence type="ECO:0000256" key="5">
    <source>
        <dbReference type="ARBA" id="ARBA00022553"/>
    </source>
</evidence>
<dbReference type="InterPro" id="IPR003594">
    <property type="entry name" value="HATPase_dom"/>
</dbReference>
<dbReference type="SUPFAM" id="SSF158472">
    <property type="entry name" value="HAMP domain-like"/>
    <property type="match status" value="1"/>
</dbReference>
<evidence type="ECO:0000256" key="6">
    <source>
        <dbReference type="ARBA" id="ARBA00022679"/>
    </source>
</evidence>
<gene>
    <name evidence="17" type="ORF">NOV72_01369</name>
</gene>
<keyword evidence="7 14" id="KW-0812">Transmembrane</keyword>
<keyword evidence="10 14" id="KW-0067">ATP-binding</keyword>
<evidence type="ECO:0000256" key="2">
    <source>
        <dbReference type="ARBA" id="ARBA00004429"/>
    </source>
</evidence>
<dbReference type="Gene3D" id="6.10.340.10">
    <property type="match status" value="1"/>
</dbReference>
<dbReference type="Pfam" id="PF21085">
    <property type="entry name" value="CusS"/>
    <property type="match status" value="1"/>
</dbReference>
<dbReference type="EC" id="2.7.13.3" evidence="14"/>
<feature type="transmembrane region" description="Helical" evidence="14">
    <location>
        <begin position="161"/>
        <end position="189"/>
    </location>
</feature>
<evidence type="ECO:0000256" key="9">
    <source>
        <dbReference type="ARBA" id="ARBA00022777"/>
    </source>
</evidence>
<evidence type="ECO:0000256" key="11">
    <source>
        <dbReference type="ARBA" id="ARBA00022989"/>
    </source>
</evidence>
<dbReference type="InterPro" id="IPR036097">
    <property type="entry name" value="HisK_dim/P_sf"/>
</dbReference>
<keyword evidence="6 14" id="KW-0808">Transferase</keyword>
<dbReference type="InterPro" id="IPR006290">
    <property type="entry name" value="CztS_silS_copS"/>
</dbReference>
<evidence type="ECO:0000256" key="3">
    <source>
        <dbReference type="ARBA" id="ARBA00022475"/>
    </source>
</evidence>
<protein>
    <recommendedName>
        <fullName evidence="14">Sensor protein</fullName>
        <ecNumber evidence="14">2.7.13.3</ecNumber>
    </recommendedName>
</protein>
<comment type="subcellular location">
    <subcellularLocation>
        <location evidence="2">Cell inner membrane</location>
        <topology evidence="2">Multi-pass membrane protein</topology>
    </subcellularLocation>
</comment>
<keyword evidence="3 14" id="KW-1003">Cell membrane</keyword>
<sequence>MFKLRLPRTLSTRLTLLIAATNSIILALSGFALYQALHTRVDTSTNRELAVTLASVRTHLKEMRGLVDVMQGEGIWLDQLHGHSNMDLALFASSGEMLFASPGFSVGAWNQDTKTPRSLVAFNGLTLRFIASDSTLAGDIKASVRVVLQYNATADVDLLRAYAIMIIVIEILGVMLAAGLAYGTALLALKPLRQLVRQAEDMSASRLALPLPAPDTASELRELAHAFNGMLARLDESFKRISQFSANLAHDMRTPLTNLLAEAQVVLSAPRSPEIYREVIESSVDEYRRLSMMIDDMLFLARSEHGRDSLVIRTLDALVEVHKVLGYYEAIAEEAGIILQVIGAGTVQADRMMLQRALSNLISNALKHAPAQSVVTVACSRNADGTTIAVSDRGAGIAATETERIFERFYRVDQARHYSTPGAGLGLAIVRSIMANHSGQCSVTSDPHVLTTFSLRFPARAV</sequence>
<feature type="transmembrane region" description="Helical" evidence="14">
    <location>
        <begin position="12"/>
        <end position="34"/>
    </location>
</feature>
<evidence type="ECO:0000313" key="17">
    <source>
        <dbReference type="EMBL" id="SPB14120.1"/>
    </source>
</evidence>
<feature type="domain" description="HAMP" evidence="16">
    <location>
        <begin position="186"/>
        <end position="239"/>
    </location>
</feature>
<comment type="catalytic activity">
    <reaction evidence="1 14">
        <text>ATP + protein L-histidine = ADP + protein N-phospho-L-histidine.</text>
        <dbReference type="EC" id="2.7.13.3"/>
    </reaction>
</comment>
<name>A0A2U3I200_9BURK</name>
<dbReference type="SUPFAM" id="SSF55874">
    <property type="entry name" value="ATPase domain of HSP90 chaperone/DNA topoisomerase II/histidine kinase"/>
    <property type="match status" value="1"/>
</dbReference>
<dbReference type="PANTHER" id="PTHR45436:SF9">
    <property type="entry name" value="SENSOR PROTEIN"/>
    <property type="match status" value="1"/>
</dbReference>
<dbReference type="InterPro" id="IPR003660">
    <property type="entry name" value="HAMP_dom"/>
</dbReference>
<dbReference type="SMART" id="SM00388">
    <property type="entry name" value="HisKA"/>
    <property type="match status" value="1"/>
</dbReference>
<dbReference type="SMART" id="SM00387">
    <property type="entry name" value="HATPase_c"/>
    <property type="match status" value="1"/>
</dbReference>
<dbReference type="RefSeq" id="WP_106853853.1">
    <property type="nucleotide sequence ID" value="NZ_OGTP01000003.1"/>
</dbReference>
<dbReference type="Gene3D" id="3.30.565.10">
    <property type="entry name" value="Histidine kinase-like ATPase, C-terminal domain"/>
    <property type="match status" value="1"/>
</dbReference>
<dbReference type="GO" id="GO:0005524">
    <property type="term" value="F:ATP binding"/>
    <property type="evidence" value="ECO:0007669"/>
    <property type="project" value="UniProtKB-KW"/>
</dbReference>
<keyword evidence="5" id="KW-0597">Phosphoprotein</keyword>
<dbReference type="Pfam" id="PF00672">
    <property type="entry name" value="HAMP"/>
    <property type="match status" value="1"/>
</dbReference>
<keyword evidence="18" id="KW-1185">Reference proteome</keyword>
<dbReference type="InterPro" id="IPR048590">
    <property type="entry name" value="CusS-like_sensor"/>
</dbReference>
<dbReference type="InterPro" id="IPR003661">
    <property type="entry name" value="HisK_dim/P_dom"/>
</dbReference>
<dbReference type="CDD" id="cd06225">
    <property type="entry name" value="HAMP"/>
    <property type="match status" value="1"/>
</dbReference>
<organism evidence="17 18">
    <name type="scientific">Caballeronia novacaledonica</name>
    <dbReference type="NCBI Taxonomy" id="1544861"/>
    <lineage>
        <taxon>Bacteria</taxon>
        <taxon>Pseudomonadati</taxon>
        <taxon>Pseudomonadota</taxon>
        <taxon>Betaproteobacteria</taxon>
        <taxon>Burkholderiales</taxon>
        <taxon>Burkholderiaceae</taxon>
        <taxon>Caballeronia</taxon>
    </lineage>
</organism>
<comment type="function">
    <text evidence="14">Member of a two-component regulatory system.</text>
</comment>
<accession>A0A2U3I200</accession>
<keyword evidence="13 14" id="KW-0472">Membrane</keyword>
<dbReference type="FunFam" id="3.30.565.10:FF:000006">
    <property type="entry name" value="Sensor histidine kinase WalK"/>
    <property type="match status" value="1"/>
</dbReference>
<dbReference type="PRINTS" id="PR00344">
    <property type="entry name" value="BCTRLSENSOR"/>
</dbReference>
<dbReference type="Proteomes" id="UP000238169">
    <property type="component" value="Unassembled WGS sequence"/>
</dbReference>
<dbReference type="InterPro" id="IPR005467">
    <property type="entry name" value="His_kinase_dom"/>
</dbReference>
<evidence type="ECO:0000256" key="10">
    <source>
        <dbReference type="ARBA" id="ARBA00022840"/>
    </source>
</evidence>
<dbReference type="Pfam" id="PF02518">
    <property type="entry name" value="HATPase_c"/>
    <property type="match status" value="1"/>
</dbReference>
<evidence type="ECO:0000256" key="1">
    <source>
        <dbReference type="ARBA" id="ARBA00000085"/>
    </source>
</evidence>
<evidence type="ECO:0000256" key="12">
    <source>
        <dbReference type="ARBA" id="ARBA00023012"/>
    </source>
</evidence>
<dbReference type="AlphaFoldDB" id="A0A2U3I200"/>
<keyword evidence="11 14" id="KW-1133">Transmembrane helix</keyword>
<evidence type="ECO:0000256" key="4">
    <source>
        <dbReference type="ARBA" id="ARBA00022519"/>
    </source>
</evidence>
<dbReference type="Gene3D" id="1.10.287.130">
    <property type="match status" value="1"/>
</dbReference>